<protein>
    <submittedName>
        <fullName evidence="4">NADH:flavin oxidoreductase</fullName>
    </submittedName>
</protein>
<evidence type="ECO:0000259" key="3">
    <source>
        <dbReference type="Pfam" id="PF00724"/>
    </source>
</evidence>
<dbReference type="SUPFAM" id="SSF51395">
    <property type="entry name" value="FMN-linked oxidoreductases"/>
    <property type="match status" value="1"/>
</dbReference>
<comment type="caution">
    <text evidence="4">The sequence shown here is derived from an EMBL/GenBank/DDBJ whole genome shotgun (WGS) entry which is preliminary data.</text>
</comment>
<dbReference type="Proteomes" id="UP001272242">
    <property type="component" value="Unassembled WGS sequence"/>
</dbReference>
<dbReference type="RefSeq" id="WP_320685112.1">
    <property type="nucleotide sequence ID" value="NZ_JAXBLV010000014.1"/>
</dbReference>
<evidence type="ECO:0000256" key="1">
    <source>
        <dbReference type="ARBA" id="ARBA00022630"/>
    </source>
</evidence>
<evidence type="ECO:0000256" key="2">
    <source>
        <dbReference type="ARBA" id="ARBA00023002"/>
    </source>
</evidence>
<dbReference type="PANTHER" id="PTHR43656:SF2">
    <property type="entry name" value="BINDING OXIDOREDUCTASE, PUTATIVE (AFU_ORTHOLOGUE AFUA_2G08260)-RELATED"/>
    <property type="match status" value="1"/>
</dbReference>
<keyword evidence="1" id="KW-0285">Flavoprotein</keyword>
<dbReference type="InterPro" id="IPR001155">
    <property type="entry name" value="OxRdtase_FMN_N"/>
</dbReference>
<proteinExistence type="predicted"/>
<keyword evidence="2" id="KW-0560">Oxidoreductase</keyword>
<dbReference type="Gene3D" id="3.20.20.70">
    <property type="entry name" value="Aldolase class I"/>
    <property type="match status" value="1"/>
</dbReference>
<organism evidence="4 5">
    <name type="scientific">Gemmata algarum</name>
    <dbReference type="NCBI Taxonomy" id="2975278"/>
    <lineage>
        <taxon>Bacteria</taxon>
        <taxon>Pseudomonadati</taxon>
        <taxon>Planctomycetota</taxon>
        <taxon>Planctomycetia</taxon>
        <taxon>Gemmatales</taxon>
        <taxon>Gemmataceae</taxon>
        <taxon>Gemmata</taxon>
    </lineage>
</organism>
<dbReference type="Pfam" id="PF00724">
    <property type="entry name" value="Oxidored_FMN"/>
    <property type="match status" value="1"/>
</dbReference>
<keyword evidence="5" id="KW-1185">Reference proteome</keyword>
<evidence type="ECO:0000313" key="5">
    <source>
        <dbReference type="Proteomes" id="UP001272242"/>
    </source>
</evidence>
<dbReference type="InterPro" id="IPR013785">
    <property type="entry name" value="Aldolase_TIM"/>
</dbReference>
<name>A0ABU5ET53_9BACT</name>
<sequence length="477" mass="52485">MAKFFKYKSVADLEAENARLGTDLRFSDDLAPLFRPIAVGPRTAGNRWCVHPMEGCDGEPDGAPGPLTFRRYARFGAGGAKLIWGEACAVTPGARANPRQIVLNPNTKPHFARIVEECRAAHRGANGTDSDLLFGLQLTHSGRYSHPHPIIATHDPVLDPRTVANKATGEKVTADYPLITDDELKRLVDDYVATAKLAAEVGFDFVDVKQCHRYLLNELLGARNRPGPYGGSYENRTRFAREVIQAVRAAVPAHVVVATRMNLFDGIPFHKGEDDAGAPDAHALPLVNGWGMSETEPFAVDLTEPLRWIGEMRALGVTLVNATMGNPYAQPHYGRPFEYPPPDGYESPEHPLIGVERHFRAAAAVQSAYPDLALVGTGYSYLQEFLPQAGAANVRDGRINIVGVGRATLSQPDWVRQLLDTGKLDRKRVCRTFSYCTALMRAKQHPLGQYETGCPPFDKEAYGDVWKEVQQLHVKKA</sequence>
<dbReference type="EMBL" id="JAXBLV010000014">
    <property type="protein sequence ID" value="MDY3558143.1"/>
    <property type="molecule type" value="Genomic_DNA"/>
</dbReference>
<reference evidence="5" key="1">
    <citation type="journal article" date="2023" name="Mar. Drugs">
        <title>Gemmata algarum, a Novel Planctomycete Isolated from an Algal Mat, Displays Antimicrobial Activity.</title>
        <authorList>
            <person name="Kumar G."/>
            <person name="Kallscheuer N."/>
            <person name="Kashif M."/>
            <person name="Ahamad S."/>
            <person name="Jagadeeshwari U."/>
            <person name="Pannikurungottu S."/>
            <person name="Haufschild T."/>
            <person name="Kabuu M."/>
            <person name="Sasikala C."/>
            <person name="Jogler C."/>
            <person name="Ramana C."/>
        </authorList>
    </citation>
    <scope>NUCLEOTIDE SEQUENCE [LARGE SCALE GENOMIC DNA]</scope>
    <source>
        <strain evidence="5">JC673</strain>
    </source>
</reference>
<feature type="domain" description="NADH:flavin oxidoreductase/NADH oxidase N-terminal" evidence="3">
    <location>
        <begin position="33"/>
        <end position="268"/>
    </location>
</feature>
<gene>
    <name evidence="4" type="ORF">R5W23_000951</name>
</gene>
<dbReference type="PANTHER" id="PTHR43656">
    <property type="entry name" value="BINDING OXIDOREDUCTASE, PUTATIVE (AFU_ORTHOLOGUE AFUA_2G08260)-RELATED"/>
    <property type="match status" value="1"/>
</dbReference>
<evidence type="ECO:0000313" key="4">
    <source>
        <dbReference type="EMBL" id="MDY3558143.1"/>
    </source>
</evidence>
<accession>A0ABU5ET53</accession>
<dbReference type="InterPro" id="IPR051799">
    <property type="entry name" value="NADH_flavin_oxidoreductase"/>
</dbReference>